<evidence type="ECO:0000313" key="1">
    <source>
        <dbReference type="EMBL" id="KKN74902.1"/>
    </source>
</evidence>
<dbReference type="AlphaFoldDB" id="A0A0F9TJ36"/>
<comment type="caution">
    <text evidence="1">The sequence shown here is derived from an EMBL/GenBank/DDBJ whole genome shotgun (WGS) entry which is preliminary data.</text>
</comment>
<dbReference type="EMBL" id="LAZR01000319">
    <property type="protein sequence ID" value="KKN74902.1"/>
    <property type="molecule type" value="Genomic_DNA"/>
</dbReference>
<proteinExistence type="predicted"/>
<sequence>MDVIIEVRDGMAEVLQLPQGVSVIIRDFDVQEETSHQDDEGNYYKESIYNIVLKDKP</sequence>
<reference evidence="1" key="1">
    <citation type="journal article" date="2015" name="Nature">
        <title>Complex archaea that bridge the gap between prokaryotes and eukaryotes.</title>
        <authorList>
            <person name="Spang A."/>
            <person name="Saw J.H."/>
            <person name="Jorgensen S.L."/>
            <person name="Zaremba-Niedzwiedzka K."/>
            <person name="Martijn J."/>
            <person name="Lind A.E."/>
            <person name="van Eijk R."/>
            <person name="Schleper C."/>
            <person name="Guy L."/>
            <person name="Ettema T.J."/>
        </authorList>
    </citation>
    <scope>NUCLEOTIDE SEQUENCE</scope>
</reference>
<gene>
    <name evidence="1" type="ORF">LCGC14_0386510</name>
</gene>
<organism evidence="1">
    <name type="scientific">marine sediment metagenome</name>
    <dbReference type="NCBI Taxonomy" id="412755"/>
    <lineage>
        <taxon>unclassified sequences</taxon>
        <taxon>metagenomes</taxon>
        <taxon>ecological metagenomes</taxon>
    </lineage>
</organism>
<name>A0A0F9TJ36_9ZZZZ</name>
<accession>A0A0F9TJ36</accession>
<protein>
    <submittedName>
        <fullName evidence="1">Uncharacterized protein</fullName>
    </submittedName>
</protein>